<evidence type="ECO:0000313" key="2">
    <source>
        <dbReference type="Proteomes" id="UP000409147"/>
    </source>
</evidence>
<accession>A0A564TKU4</accession>
<proteinExistence type="predicted"/>
<dbReference type="AlphaFoldDB" id="A0A564TKU4"/>
<keyword evidence="2" id="KW-1185">Reference proteome</keyword>
<name>A0A564TKU4_9FIRM</name>
<dbReference type="Proteomes" id="UP000409147">
    <property type="component" value="Unassembled WGS sequence"/>
</dbReference>
<evidence type="ECO:0000313" key="1">
    <source>
        <dbReference type="EMBL" id="VUX07826.1"/>
    </source>
</evidence>
<gene>
    <name evidence="1" type="ORF">ROSSTS7063_01754</name>
</gene>
<reference evidence="1 2" key="1">
    <citation type="submission" date="2019-07" db="EMBL/GenBank/DDBJ databases">
        <authorList>
            <person name="Hibberd C M."/>
            <person name="Gehrig L. J."/>
            <person name="Chang H.-W."/>
            <person name="Venkatesh S."/>
        </authorList>
    </citation>
    <scope>NUCLEOTIDE SEQUENCE [LARGE SCALE GENOMIC DNA]</scope>
    <source>
        <strain evidence="1">Ruminococcus_obeum_SSTS_Bg7063</strain>
    </source>
</reference>
<dbReference type="EMBL" id="CABHNB010000022">
    <property type="protein sequence ID" value="VUX07826.1"/>
    <property type="molecule type" value="Genomic_DNA"/>
</dbReference>
<sequence length="30" mass="3676">MREKLHNLIDTIQEEKLLRKIYFYILGLKG</sequence>
<protein>
    <submittedName>
        <fullName evidence="1">Uncharacterized protein</fullName>
    </submittedName>
</protein>
<organism evidence="1 2">
    <name type="scientific">Blautia obeum</name>
    <dbReference type="NCBI Taxonomy" id="40520"/>
    <lineage>
        <taxon>Bacteria</taxon>
        <taxon>Bacillati</taxon>
        <taxon>Bacillota</taxon>
        <taxon>Clostridia</taxon>
        <taxon>Lachnospirales</taxon>
        <taxon>Lachnospiraceae</taxon>
        <taxon>Blautia</taxon>
    </lineage>
</organism>